<evidence type="ECO:0000256" key="6">
    <source>
        <dbReference type="ARBA" id="ARBA00023136"/>
    </source>
</evidence>
<comment type="subcellular location">
    <subcellularLocation>
        <location evidence="1">Membrane</location>
        <topology evidence="1">Multi-pass membrane protein</topology>
    </subcellularLocation>
</comment>
<name>L0ETG1_LIBCB</name>
<feature type="transmembrane region" description="Helical" evidence="7">
    <location>
        <begin position="21"/>
        <end position="45"/>
    </location>
</feature>
<dbReference type="InterPro" id="IPR036259">
    <property type="entry name" value="MFS_trans_sf"/>
</dbReference>
<dbReference type="KEGG" id="lcc:B488_08370"/>
<feature type="transmembrane region" description="Helical" evidence="7">
    <location>
        <begin position="345"/>
        <end position="367"/>
    </location>
</feature>
<protein>
    <submittedName>
        <fullName evidence="9">Niacin transporter NiaP</fullName>
    </submittedName>
</protein>
<accession>L0ETG1</accession>
<dbReference type="EMBL" id="CP003789">
    <property type="protein sequence ID" value="AGA64829.1"/>
    <property type="molecule type" value="Genomic_DNA"/>
</dbReference>
<evidence type="ECO:0000256" key="7">
    <source>
        <dbReference type="SAM" id="Phobius"/>
    </source>
</evidence>
<dbReference type="CDD" id="cd17316">
    <property type="entry name" value="MFS_SV2_like"/>
    <property type="match status" value="1"/>
</dbReference>
<dbReference type="SUPFAM" id="SSF103473">
    <property type="entry name" value="MFS general substrate transporter"/>
    <property type="match status" value="1"/>
</dbReference>
<keyword evidence="4 7" id="KW-0812">Transmembrane</keyword>
<dbReference type="PANTHER" id="PTHR23511">
    <property type="entry name" value="SYNAPTIC VESICLE GLYCOPROTEIN 2"/>
    <property type="match status" value="1"/>
</dbReference>
<evidence type="ECO:0000256" key="2">
    <source>
        <dbReference type="ARBA" id="ARBA00010992"/>
    </source>
</evidence>
<dbReference type="PROSITE" id="PS00216">
    <property type="entry name" value="SUGAR_TRANSPORT_1"/>
    <property type="match status" value="1"/>
</dbReference>
<feature type="transmembrane region" description="Helical" evidence="7">
    <location>
        <begin position="146"/>
        <end position="171"/>
    </location>
</feature>
<dbReference type="InterPro" id="IPR005829">
    <property type="entry name" value="Sugar_transporter_CS"/>
</dbReference>
<evidence type="ECO:0000256" key="3">
    <source>
        <dbReference type="ARBA" id="ARBA00022448"/>
    </source>
</evidence>
<keyword evidence="10" id="KW-1185">Reference proteome</keyword>
<dbReference type="AlphaFoldDB" id="L0ETG1"/>
<dbReference type="PATRIC" id="fig|1215343.11.peg.862"/>
<feature type="transmembrane region" description="Helical" evidence="7">
    <location>
        <begin position="293"/>
        <end position="314"/>
    </location>
</feature>
<feature type="transmembrane region" description="Helical" evidence="7">
    <location>
        <begin position="177"/>
        <end position="198"/>
    </location>
</feature>
<keyword evidence="5 7" id="KW-1133">Transmembrane helix</keyword>
<evidence type="ECO:0000256" key="5">
    <source>
        <dbReference type="ARBA" id="ARBA00022989"/>
    </source>
</evidence>
<keyword evidence="6 7" id="KW-0472">Membrane</keyword>
<dbReference type="Pfam" id="PF07690">
    <property type="entry name" value="MFS_1"/>
    <property type="match status" value="1"/>
</dbReference>
<reference evidence="9 10" key="1">
    <citation type="journal article" date="2012" name="Stand. Genomic Sci.">
        <title>Complete genome sequence of Liberibacter crescens BT-1.</title>
        <authorList>
            <person name="Leonard M.T."/>
            <person name="Fagen J.R."/>
            <person name="Davis-Richardson A.G."/>
            <person name="Davis M.J."/>
            <person name="Triplett E.W."/>
        </authorList>
    </citation>
    <scope>NUCLEOTIDE SEQUENCE [LARGE SCALE GENOMIC DNA]</scope>
    <source>
        <strain evidence="9 10">BT-1</strain>
    </source>
</reference>
<dbReference type="Proteomes" id="UP000010799">
    <property type="component" value="Chromosome"/>
</dbReference>
<gene>
    <name evidence="9" type="ordered locus">B488_08370</name>
</gene>
<evidence type="ECO:0000313" key="9">
    <source>
        <dbReference type="EMBL" id="AGA64829.1"/>
    </source>
</evidence>
<dbReference type="HOGENOM" id="CLU_167115_0_0_5"/>
<evidence type="ECO:0000256" key="1">
    <source>
        <dbReference type="ARBA" id="ARBA00004141"/>
    </source>
</evidence>
<dbReference type="GO" id="GO:0022857">
    <property type="term" value="F:transmembrane transporter activity"/>
    <property type="evidence" value="ECO:0007669"/>
    <property type="project" value="InterPro"/>
</dbReference>
<dbReference type="PROSITE" id="PS50850">
    <property type="entry name" value="MFS"/>
    <property type="match status" value="1"/>
</dbReference>
<feature type="transmembrane region" description="Helical" evidence="7">
    <location>
        <begin position="262"/>
        <end position="281"/>
    </location>
</feature>
<dbReference type="GO" id="GO:0016020">
    <property type="term" value="C:membrane"/>
    <property type="evidence" value="ECO:0007669"/>
    <property type="project" value="UniProtKB-SubCell"/>
</dbReference>
<feature type="transmembrane region" description="Helical" evidence="7">
    <location>
        <begin position="409"/>
        <end position="428"/>
    </location>
</feature>
<evidence type="ECO:0000256" key="4">
    <source>
        <dbReference type="ARBA" id="ARBA00022692"/>
    </source>
</evidence>
<comment type="similarity">
    <text evidence="2">Belongs to the major facilitator superfamily. Sugar transporter (TC 2.A.1.1) family.</text>
</comment>
<sequence>MSSMLIDDALSHAGVGAFQRRLIAIFGLVWAVDAMQILAIGFVAAPISKTFNITVPQALNVGTVFFLGMILGATLFGRLADQYGRRRLMVVVVLLDAVFGMISSFSSTFYELLFLKFLTGMFVGGTLPVDYIMMAEFLPTKNRGKYLVLLEGFWAIGTFVLASIVWMISLFKVDNSWRYIFFFITFPSLIGIALRFWLPESPFYLMRKGRVHEARKVIDLITMKNGRKLLPPGTRIDMKKTVSSQKLFSFEMLSRSIPVMSIWFLVSLSYYGVFIWLPVQISTQHMIGFLRGYHFLLLSVLFQIPGYAIAAYGVDKWGRKPTLFAFCLFSAIGTIGFSFSNTDIVLAISLLMINFFLLGTWAALYAFTPELFPTTLRGTAMGASGAMARLGGLLAPFLLSFAFSGYAKWAIGFLAVLLFCAALAVLSIDTETKSLSLE</sequence>
<dbReference type="Gene3D" id="1.20.1250.20">
    <property type="entry name" value="MFS general substrate transporter like domains"/>
    <property type="match status" value="1"/>
</dbReference>
<keyword evidence="3" id="KW-0813">Transport</keyword>
<feature type="transmembrane region" description="Helical" evidence="7">
    <location>
        <begin position="379"/>
        <end position="403"/>
    </location>
</feature>
<organism evidence="9 10">
    <name type="scientific">Liberibacter crescens (strain BT-1)</name>
    <dbReference type="NCBI Taxonomy" id="1215343"/>
    <lineage>
        <taxon>Bacteria</taxon>
        <taxon>Pseudomonadati</taxon>
        <taxon>Pseudomonadota</taxon>
        <taxon>Alphaproteobacteria</taxon>
        <taxon>Hyphomicrobiales</taxon>
        <taxon>Rhizobiaceae</taxon>
        <taxon>Liberibacter</taxon>
    </lineage>
</organism>
<feature type="domain" description="Major facilitator superfamily (MFS) profile" evidence="8">
    <location>
        <begin position="22"/>
        <end position="433"/>
    </location>
</feature>
<feature type="transmembrane region" description="Helical" evidence="7">
    <location>
        <begin position="321"/>
        <end position="339"/>
    </location>
</feature>
<dbReference type="InterPro" id="IPR011701">
    <property type="entry name" value="MFS"/>
</dbReference>
<dbReference type="eggNOG" id="COG2271">
    <property type="taxonomic scope" value="Bacteria"/>
</dbReference>
<feature type="transmembrane region" description="Helical" evidence="7">
    <location>
        <begin position="88"/>
        <end position="107"/>
    </location>
</feature>
<feature type="transmembrane region" description="Helical" evidence="7">
    <location>
        <begin position="57"/>
        <end position="76"/>
    </location>
</feature>
<evidence type="ECO:0000313" key="10">
    <source>
        <dbReference type="Proteomes" id="UP000010799"/>
    </source>
</evidence>
<evidence type="ECO:0000259" key="8">
    <source>
        <dbReference type="PROSITE" id="PS50850"/>
    </source>
</evidence>
<proteinExistence type="inferred from homology"/>
<dbReference type="InterPro" id="IPR020846">
    <property type="entry name" value="MFS_dom"/>
</dbReference>
<dbReference type="STRING" id="1215343.B488_08370"/>
<dbReference type="PANTHER" id="PTHR23511:SF34">
    <property type="entry name" value="SYNAPTIC VESICLE GLYCOPROTEIN 2"/>
    <property type="match status" value="1"/>
</dbReference>